<sequence length="338" mass="36354">MQMRSAHILSASGYSGVDACGEPARAPARRRHKVACLRTGSRVPKYPSRAHAPALRRPSAHPRGPTGTPLQRIRAPLREEFRRQLGGRGGPGGGEGTQRLFPSGPPASCAVLRLAEYWTLRPVAVRVRARSPQLARCERRGAAGISRGGSPWAPRSRRLTGLIVRVRQLAGTFERASAQAEPRRSVTSRGRATDLSARAIWKRNICTAARRYWASPPATCAATGTSYRRPHPPRRSCSRVPGSEAQLGCCSGWVRWICPCWVGATTRQRQPGGQRILIGGGSCAAVPIAAPPTIMREPAASGRPLAGSPAKEQNATHRLRGPAHLTVFVPPPRHAASL</sequence>
<gene>
    <name evidence="1" type="ORF">BV25DRAFT_286076</name>
</gene>
<accession>A0ACB8SH90</accession>
<dbReference type="Proteomes" id="UP000814140">
    <property type="component" value="Unassembled WGS sequence"/>
</dbReference>
<evidence type="ECO:0000313" key="2">
    <source>
        <dbReference type="Proteomes" id="UP000814140"/>
    </source>
</evidence>
<protein>
    <submittedName>
        <fullName evidence="1">Uncharacterized protein</fullName>
    </submittedName>
</protein>
<comment type="caution">
    <text evidence="1">The sequence shown here is derived from an EMBL/GenBank/DDBJ whole genome shotgun (WGS) entry which is preliminary data.</text>
</comment>
<evidence type="ECO:0000313" key="1">
    <source>
        <dbReference type="EMBL" id="KAI0055156.1"/>
    </source>
</evidence>
<proteinExistence type="predicted"/>
<keyword evidence="2" id="KW-1185">Reference proteome</keyword>
<reference evidence="1" key="2">
    <citation type="journal article" date="2022" name="New Phytol.">
        <title>Evolutionary transition to the ectomycorrhizal habit in the genomes of a hyperdiverse lineage of mushroom-forming fungi.</title>
        <authorList>
            <person name="Looney B."/>
            <person name="Miyauchi S."/>
            <person name="Morin E."/>
            <person name="Drula E."/>
            <person name="Courty P.E."/>
            <person name="Kohler A."/>
            <person name="Kuo A."/>
            <person name="LaButti K."/>
            <person name="Pangilinan J."/>
            <person name="Lipzen A."/>
            <person name="Riley R."/>
            <person name="Andreopoulos W."/>
            <person name="He G."/>
            <person name="Johnson J."/>
            <person name="Nolan M."/>
            <person name="Tritt A."/>
            <person name="Barry K.W."/>
            <person name="Grigoriev I.V."/>
            <person name="Nagy L.G."/>
            <person name="Hibbett D."/>
            <person name="Henrissat B."/>
            <person name="Matheny P.B."/>
            <person name="Labbe J."/>
            <person name="Martin F.M."/>
        </authorList>
    </citation>
    <scope>NUCLEOTIDE SEQUENCE</scope>
    <source>
        <strain evidence="1">HHB10654</strain>
    </source>
</reference>
<dbReference type="EMBL" id="MU277307">
    <property type="protein sequence ID" value="KAI0055156.1"/>
    <property type="molecule type" value="Genomic_DNA"/>
</dbReference>
<reference evidence="1" key="1">
    <citation type="submission" date="2021-03" db="EMBL/GenBank/DDBJ databases">
        <authorList>
            <consortium name="DOE Joint Genome Institute"/>
            <person name="Ahrendt S."/>
            <person name="Looney B.P."/>
            <person name="Miyauchi S."/>
            <person name="Morin E."/>
            <person name="Drula E."/>
            <person name="Courty P.E."/>
            <person name="Chicoki N."/>
            <person name="Fauchery L."/>
            <person name="Kohler A."/>
            <person name="Kuo A."/>
            <person name="Labutti K."/>
            <person name="Pangilinan J."/>
            <person name="Lipzen A."/>
            <person name="Riley R."/>
            <person name="Andreopoulos W."/>
            <person name="He G."/>
            <person name="Johnson J."/>
            <person name="Barry K.W."/>
            <person name="Grigoriev I.V."/>
            <person name="Nagy L."/>
            <person name="Hibbett D."/>
            <person name="Henrissat B."/>
            <person name="Matheny P.B."/>
            <person name="Labbe J."/>
            <person name="Martin F."/>
        </authorList>
    </citation>
    <scope>NUCLEOTIDE SEQUENCE</scope>
    <source>
        <strain evidence="1">HHB10654</strain>
    </source>
</reference>
<name>A0ACB8SH90_9AGAM</name>
<organism evidence="1 2">
    <name type="scientific">Artomyces pyxidatus</name>
    <dbReference type="NCBI Taxonomy" id="48021"/>
    <lineage>
        <taxon>Eukaryota</taxon>
        <taxon>Fungi</taxon>
        <taxon>Dikarya</taxon>
        <taxon>Basidiomycota</taxon>
        <taxon>Agaricomycotina</taxon>
        <taxon>Agaricomycetes</taxon>
        <taxon>Russulales</taxon>
        <taxon>Auriscalpiaceae</taxon>
        <taxon>Artomyces</taxon>
    </lineage>
</organism>